<feature type="compositionally biased region" description="Polar residues" evidence="1">
    <location>
        <begin position="1"/>
        <end position="12"/>
    </location>
</feature>
<evidence type="ECO:0000313" key="2">
    <source>
        <dbReference type="EMBL" id="CAG8449892.1"/>
    </source>
</evidence>
<accession>A0A9N8VFX1</accession>
<dbReference type="EMBL" id="CAJVPL010000119">
    <property type="protein sequence ID" value="CAG8449892.1"/>
    <property type="molecule type" value="Genomic_DNA"/>
</dbReference>
<evidence type="ECO:0000256" key="1">
    <source>
        <dbReference type="SAM" id="MobiDB-lite"/>
    </source>
</evidence>
<feature type="region of interest" description="Disordered" evidence="1">
    <location>
        <begin position="1"/>
        <end position="27"/>
    </location>
</feature>
<name>A0A9N8VFX1_9GLOM</name>
<evidence type="ECO:0000313" key="3">
    <source>
        <dbReference type="Proteomes" id="UP000789831"/>
    </source>
</evidence>
<gene>
    <name evidence="2" type="ORF">AGERDE_LOCUS1664</name>
</gene>
<proteinExistence type="predicted"/>
<dbReference type="Proteomes" id="UP000789831">
    <property type="component" value="Unassembled WGS sequence"/>
</dbReference>
<dbReference type="AlphaFoldDB" id="A0A9N8VFX1"/>
<protein>
    <submittedName>
        <fullName evidence="2">9087_t:CDS:1</fullName>
    </submittedName>
</protein>
<feature type="compositionally biased region" description="Basic and acidic residues" evidence="1">
    <location>
        <begin position="13"/>
        <end position="27"/>
    </location>
</feature>
<sequence>MASQNLKTNLNTDENKNPRFRDKDTENFYHGERVSRFQELSRSDKQEAHLVVA</sequence>
<organism evidence="2 3">
    <name type="scientific">Ambispora gerdemannii</name>
    <dbReference type="NCBI Taxonomy" id="144530"/>
    <lineage>
        <taxon>Eukaryota</taxon>
        <taxon>Fungi</taxon>
        <taxon>Fungi incertae sedis</taxon>
        <taxon>Mucoromycota</taxon>
        <taxon>Glomeromycotina</taxon>
        <taxon>Glomeromycetes</taxon>
        <taxon>Archaeosporales</taxon>
        <taxon>Ambisporaceae</taxon>
        <taxon>Ambispora</taxon>
    </lineage>
</organism>
<comment type="caution">
    <text evidence="2">The sequence shown here is derived from an EMBL/GenBank/DDBJ whole genome shotgun (WGS) entry which is preliminary data.</text>
</comment>
<reference evidence="2" key="1">
    <citation type="submission" date="2021-06" db="EMBL/GenBank/DDBJ databases">
        <authorList>
            <person name="Kallberg Y."/>
            <person name="Tangrot J."/>
            <person name="Rosling A."/>
        </authorList>
    </citation>
    <scope>NUCLEOTIDE SEQUENCE</scope>
    <source>
        <strain evidence="2">MT106</strain>
    </source>
</reference>
<keyword evidence="3" id="KW-1185">Reference proteome</keyword>